<dbReference type="GO" id="GO:0019646">
    <property type="term" value="P:aerobic electron transport chain"/>
    <property type="evidence" value="ECO:0007669"/>
    <property type="project" value="TreeGrafter"/>
</dbReference>
<keyword evidence="5" id="KW-0349">Heme</keyword>
<evidence type="ECO:0000256" key="9">
    <source>
        <dbReference type="ARBA" id="ARBA00022989"/>
    </source>
</evidence>
<keyword evidence="4" id="KW-1003">Cell membrane</keyword>
<feature type="transmembrane region" description="Helical" evidence="12">
    <location>
        <begin position="257"/>
        <end position="279"/>
    </location>
</feature>
<feature type="transmembrane region" description="Helical" evidence="12">
    <location>
        <begin position="167"/>
        <end position="189"/>
    </location>
</feature>
<keyword evidence="7" id="KW-0479">Metal-binding</keyword>
<evidence type="ECO:0000256" key="10">
    <source>
        <dbReference type="ARBA" id="ARBA00023004"/>
    </source>
</evidence>
<feature type="transmembrane region" description="Helical" evidence="12">
    <location>
        <begin position="309"/>
        <end position="332"/>
    </location>
</feature>
<dbReference type="GO" id="GO:0046872">
    <property type="term" value="F:metal ion binding"/>
    <property type="evidence" value="ECO:0007669"/>
    <property type="project" value="UniProtKB-KW"/>
</dbReference>
<keyword evidence="9 12" id="KW-1133">Transmembrane helix</keyword>
<evidence type="ECO:0000313" key="13">
    <source>
        <dbReference type="EMBL" id="KAB1631686.1"/>
    </source>
</evidence>
<reference evidence="13 14" key="1">
    <citation type="submission" date="2019-09" db="EMBL/GenBank/DDBJ databases">
        <title>Phylogeny of genus Pseudoclavibacter and closely related genus.</title>
        <authorList>
            <person name="Li Y."/>
        </authorList>
    </citation>
    <scope>NUCLEOTIDE SEQUENCE [LARGE SCALE GENOMIC DNA]</scope>
    <source>
        <strain evidence="13 14">JCM 16921</strain>
    </source>
</reference>
<keyword evidence="11 12" id="KW-0472">Membrane</keyword>
<dbReference type="NCBIfam" id="TIGR00203">
    <property type="entry name" value="cydB"/>
    <property type="match status" value="1"/>
</dbReference>
<keyword evidence="3" id="KW-0813">Transport</keyword>
<comment type="subcellular location">
    <subcellularLocation>
        <location evidence="1">Cell membrane</location>
        <topology evidence="1">Multi-pass membrane protein</topology>
    </subcellularLocation>
</comment>
<protein>
    <submittedName>
        <fullName evidence="13">Cytochrome d ubiquinol oxidase subunit II</fullName>
    </submittedName>
</protein>
<dbReference type="GO" id="GO:0016682">
    <property type="term" value="F:oxidoreductase activity, acting on diphenols and related substances as donors, oxygen as acceptor"/>
    <property type="evidence" value="ECO:0007669"/>
    <property type="project" value="TreeGrafter"/>
</dbReference>
<dbReference type="PANTHER" id="PTHR43141">
    <property type="entry name" value="CYTOCHROME BD2 SUBUNIT II"/>
    <property type="match status" value="1"/>
</dbReference>
<dbReference type="Proteomes" id="UP000481339">
    <property type="component" value="Unassembled WGS sequence"/>
</dbReference>
<keyword evidence="8" id="KW-0249">Electron transport</keyword>
<dbReference type="AlphaFoldDB" id="A0A7C8BN13"/>
<feature type="transmembrane region" description="Helical" evidence="12">
    <location>
        <begin position="201"/>
        <end position="223"/>
    </location>
</feature>
<name>A0A7C8BN13_9MICO</name>
<proteinExistence type="inferred from homology"/>
<evidence type="ECO:0000313" key="14">
    <source>
        <dbReference type="Proteomes" id="UP000481339"/>
    </source>
</evidence>
<dbReference type="EMBL" id="WBKA01000005">
    <property type="protein sequence ID" value="KAB1631686.1"/>
    <property type="molecule type" value="Genomic_DNA"/>
</dbReference>
<dbReference type="GO" id="GO:0009055">
    <property type="term" value="F:electron transfer activity"/>
    <property type="evidence" value="ECO:0007669"/>
    <property type="project" value="TreeGrafter"/>
</dbReference>
<evidence type="ECO:0000256" key="12">
    <source>
        <dbReference type="SAM" id="Phobius"/>
    </source>
</evidence>
<dbReference type="OrthoDB" id="9776710at2"/>
<evidence type="ECO:0000256" key="4">
    <source>
        <dbReference type="ARBA" id="ARBA00022475"/>
    </source>
</evidence>
<comment type="caution">
    <text evidence="13">The sequence shown here is derived from an EMBL/GenBank/DDBJ whole genome shotgun (WGS) entry which is preliminary data.</text>
</comment>
<evidence type="ECO:0000256" key="8">
    <source>
        <dbReference type="ARBA" id="ARBA00022982"/>
    </source>
</evidence>
<dbReference type="RefSeq" id="WP_158036539.1">
    <property type="nucleotide sequence ID" value="NZ_BAAAZV010000011.1"/>
</dbReference>
<dbReference type="InterPro" id="IPR003317">
    <property type="entry name" value="Cyt-d_oxidase_su2"/>
</dbReference>
<accession>A0A7C8BN13</accession>
<keyword evidence="14" id="KW-1185">Reference proteome</keyword>
<feature type="transmembrane region" description="Helical" evidence="12">
    <location>
        <begin position="229"/>
        <end position="250"/>
    </location>
</feature>
<feature type="transmembrane region" description="Helical" evidence="12">
    <location>
        <begin position="81"/>
        <end position="102"/>
    </location>
</feature>
<organism evidence="13 14">
    <name type="scientific">Pseudoclavibacter caeni</name>
    <dbReference type="NCBI Taxonomy" id="908846"/>
    <lineage>
        <taxon>Bacteria</taxon>
        <taxon>Bacillati</taxon>
        <taxon>Actinomycetota</taxon>
        <taxon>Actinomycetes</taxon>
        <taxon>Micrococcales</taxon>
        <taxon>Microbacteriaceae</taxon>
        <taxon>Pseudoclavibacter</taxon>
    </lineage>
</organism>
<evidence type="ECO:0000256" key="7">
    <source>
        <dbReference type="ARBA" id="ARBA00022723"/>
    </source>
</evidence>
<dbReference type="Pfam" id="PF02322">
    <property type="entry name" value="Cyt_bd_oxida_II"/>
    <property type="match status" value="1"/>
</dbReference>
<keyword evidence="6 12" id="KW-0812">Transmembrane</keyword>
<evidence type="ECO:0000256" key="2">
    <source>
        <dbReference type="ARBA" id="ARBA00007543"/>
    </source>
</evidence>
<dbReference type="PANTHER" id="PTHR43141:SF5">
    <property type="entry name" value="CYTOCHROME BD-I UBIQUINOL OXIDASE SUBUNIT 2"/>
    <property type="match status" value="1"/>
</dbReference>
<dbReference type="PIRSF" id="PIRSF000267">
    <property type="entry name" value="Cyt_oxidse_sub2"/>
    <property type="match status" value="1"/>
</dbReference>
<keyword evidence="10" id="KW-0408">Iron</keyword>
<feature type="transmembrane region" description="Helical" evidence="12">
    <location>
        <begin position="114"/>
        <end position="138"/>
    </location>
</feature>
<dbReference type="GO" id="GO:0070069">
    <property type="term" value="C:cytochrome complex"/>
    <property type="evidence" value="ECO:0007669"/>
    <property type="project" value="TreeGrafter"/>
</dbReference>
<feature type="transmembrane region" description="Helical" evidence="12">
    <location>
        <begin position="6"/>
        <end position="36"/>
    </location>
</feature>
<comment type="similarity">
    <text evidence="2">Belongs to the cytochrome ubiquinol oxidase subunit 2 family.</text>
</comment>
<evidence type="ECO:0000256" key="11">
    <source>
        <dbReference type="ARBA" id="ARBA00023136"/>
    </source>
</evidence>
<gene>
    <name evidence="13" type="primary">cydB</name>
    <name evidence="13" type="ORF">F8O02_07010</name>
</gene>
<evidence type="ECO:0000256" key="6">
    <source>
        <dbReference type="ARBA" id="ARBA00022692"/>
    </source>
</evidence>
<evidence type="ECO:0000256" key="5">
    <source>
        <dbReference type="ARBA" id="ARBA00022617"/>
    </source>
</evidence>
<dbReference type="GO" id="GO:0005886">
    <property type="term" value="C:plasma membrane"/>
    <property type="evidence" value="ECO:0007669"/>
    <property type="project" value="UniProtKB-SubCell"/>
</dbReference>
<evidence type="ECO:0000256" key="3">
    <source>
        <dbReference type="ARBA" id="ARBA00022448"/>
    </source>
</evidence>
<sequence length="348" mass="38299">MTLEILWFFIVGVLFVGYFVLDGFDFGVGMSLPFVAKNDVERRQVINTIGPVWDMNETWVIVAGASLFAAFPEWYSTLFSGAYLALVLILLALILRGVSFEYRHQNKSSRWKAWFDTFIVVGSALPALLWGVAVANIVNGLPIRAEQGVIGSAFVFEGSLLTLLNPYALLGGLTTLLLFFTHGVQFVAMKTDGPVRDRAHLLGRRLGLITIVVAASFLLWTIIAHFSVTVVVLSLLAAVMLIAGVAANWVQRDGLAFTFTALTVVFAVLTLWMVLFTSYPTHMVLPSTYGVADSLTLTNASSSANTLSFMTWVGAIALPIVLLYQGWTFWVFRKRVRRSDIEQVTVAA</sequence>
<evidence type="ECO:0000256" key="1">
    <source>
        <dbReference type="ARBA" id="ARBA00004651"/>
    </source>
</evidence>